<sequence length="329" mass="36429">MEDIVQLRPEGLYCPAGDFHIDPWRPVARAVITHGHGDHARVGMGEYYTTRAGLPILQWRLQDQVFHPYEYGEAFRLGHAQVSLHPAGHVLGSAQVRIEVNGVTWVISGDYKRQPDPTCASFEVVPCDTFITESTFGLPIYRWPDTALVARDIVQWRDHCAARGQTAILFCYALGKAQRVLAEIMAHTDRPVLLHGAMAAGVDIYRRAGIPMIPTRLISEMPAGSDYAGELVVAPPSAAGSPWLRRFRNAQQGFASGWMHVRGNRRRRNMDRGFVISDHADWPDLMSTISATGASRVIVTHGDTHALVRALKEDGIAAETLTTQFGEDD</sequence>
<dbReference type="GO" id="GO:0004521">
    <property type="term" value="F:RNA endonuclease activity"/>
    <property type="evidence" value="ECO:0007669"/>
    <property type="project" value="TreeGrafter"/>
</dbReference>
<comment type="caution">
    <text evidence="1">The sequence shown here is derived from an EMBL/GenBank/DDBJ whole genome shotgun (WGS) entry which is preliminary data.</text>
</comment>
<dbReference type="Proteomes" id="UP000234190">
    <property type="component" value="Unassembled WGS sequence"/>
</dbReference>
<name>A0A2N4U154_9BURK</name>
<keyword evidence="1" id="KW-0436">Ligase</keyword>
<dbReference type="PANTHER" id="PTHR11203:SF49">
    <property type="entry name" value="BLL1145 PROTEIN"/>
    <property type="match status" value="1"/>
</dbReference>
<dbReference type="GO" id="GO:0016874">
    <property type="term" value="F:ligase activity"/>
    <property type="evidence" value="ECO:0007669"/>
    <property type="project" value="UniProtKB-KW"/>
</dbReference>
<gene>
    <name evidence="1" type="ORF">CR159_16480</name>
</gene>
<evidence type="ECO:0000313" key="2">
    <source>
        <dbReference type="Proteomes" id="UP000234190"/>
    </source>
</evidence>
<dbReference type="InterPro" id="IPR036866">
    <property type="entry name" value="RibonucZ/Hydroxyglut_hydro"/>
</dbReference>
<proteinExistence type="predicted"/>
<dbReference type="InterPro" id="IPR026360">
    <property type="entry name" value="Xnuc_lig_assoc"/>
</dbReference>
<evidence type="ECO:0000313" key="1">
    <source>
        <dbReference type="EMBL" id="PLC48741.1"/>
    </source>
</evidence>
<dbReference type="NCBIfam" id="TIGR04122">
    <property type="entry name" value="Xnuc_lig_assoc"/>
    <property type="match status" value="1"/>
</dbReference>
<dbReference type="OrthoDB" id="9803916at2"/>
<dbReference type="Gene3D" id="3.60.15.10">
    <property type="entry name" value="Ribonuclease Z/Hydroxyacylglutathione hydrolase-like"/>
    <property type="match status" value="1"/>
</dbReference>
<organism evidence="1 2">
    <name type="scientific">Pollutimonas subterranea</name>
    <dbReference type="NCBI Taxonomy" id="2045210"/>
    <lineage>
        <taxon>Bacteria</taxon>
        <taxon>Pseudomonadati</taxon>
        <taxon>Pseudomonadota</taxon>
        <taxon>Betaproteobacteria</taxon>
        <taxon>Burkholderiales</taxon>
        <taxon>Alcaligenaceae</taxon>
        <taxon>Pollutimonas</taxon>
    </lineage>
</organism>
<dbReference type="PANTHER" id="PTHR11203">
    <property type="entry name" value="CLEAVAGE AND POLYADENYLATION SPECIFICITY FACTOR FAMILY MEMBER"/>
    <property type="match status" value="1"/>
</dbReference>
<protein>
    <submittedName>
        <fullName evidence="1">DNA ligase-associated DEXH box helicase</fullName>
    </submittedName>
</protein>
<dbReference type="AlphaFoldDB" id="A0A2N4U154"/>
<dbReference type="SUPFAM" id="SSF56281">
    <property type="entry name" value="Metallo-hydrolase/oxidoreductase"/>
    <property type="match status" value="1"/>
</dbReference>
<reference evidence="1 2" key="1">
    <citation type="submission" date="2017-10" db="EMBL/GenBank/DDBJ databases">
        <title>Two draft genome sequences of Pusillimonas sp. strains isolated from a nitrate- and radionuclide-contaminated groundwater in Russia.</title>
        <authorList>
            <person name="Grouzdev D.S."/>
            <person name="Tourova T.P."/>
            <person name="Goeva M.A."/>
            <person name="Babich T.L."/>
            <person name="Sokolova D.S."/>
            <person name="Abdullin R."/>
            <person name="Poltaraus A.B."/>
            <person name="Toshchakov S.V."/>
            <person name="Nazina T.N."/>
        </authorList>
    </citation>
    <scope>NUCLEOTIDE SEQUENCE [LARGE SCALE GENOMIC DNA]</scope>
    <source>
        <strain evidence="1 2">JR1/69-3-13</strain>
    </source>
</reference>
<dbReference type="InterPro" id="IPR050698">
    <property type="entry name" value="MBL"/>
</dbReference>
<dbReference type="RefSeq" id="WP_102075071.1">
    <property type="nucleotide sequence ID" value="NZ_PDNW01000016.1"/>
</dbReference>
<keyword evidence="2" id="KW-1185">Reference proteome</keyword>
<accession>A0A2N4U154</accession>
<dbReference type="EMBL" id="PDNW01000016">
    <property type="protein sequence ID" value="PLC48741.1"/>
    <property type="molecule type" value="Genomic_DNA"/>
</dbReference>